<dbReference type="AlphaFoldDB" id="A0A919DP07"/>
<feature type="region of interest" description="Disordered" evidence="1">
    <location>
        <begin position="155"/>
        <end position="192"/>
    </location>
</feature>
<dbReference type="InterPro" id="IPR001387">
    <property type="entry name" value="Cro/C1-type_HTH"/>
</dbReference>
<feature type="domain" description="Insertion element IS402-like" evidence="2">
    <location>
        <begin position="11"/>
        <end position="85"/>
    </location>
</feature>
<dbReference type="EMBL" id="BNAT01000060">
    <property type="protein sequence ID" value="GHE64766.1"/>
    <property type="molecule type" value="Genomic_DNA"/>
</dbReference>
<dbReference type="InterPro" id="IPR025161">
    <property type="entry name" value="IS402-like_dom"/>
</dbReference>
<accession>A0A919DP07</accession>
<evidence type="ECO:0008006" key="6">
    <source>
        <dbReference type="Google" id="ProtNLM"/>
    </source>
</evidence>
<feature type="domain" description="HTH cro/C1-type" evidence="3">
    <location>
        <begin position="110"/>
        <end position="149"/>
    </location>
</feature>
<proteinExistence type="predicted"/>
<dbReference type="PANTHER" id="PTHR30007">
    <property type="entry name" value="PHP DOMAIN PROTEIN"/>
    <property type="match status" value="1"/>
</dbReference>
<reference evidence="4" key="2">
    <citation type="submission" date="2020-09" db="EMBL/GenBank/DDBJ databases">
        <authorList>
            <person name="Sun Q."/>
            <person name="Zhou Y."/>
        </authorList>
    </citation>
    <scope>NUCLEOTIDE SEQUENCE</scope>
    <source>
        <strain evidence="4">CGMCC 4.7403</strain>
    </source>
</reference>
<dbReference type="Pfam" id="PF13443">
    <property type="entry name" value="HTH_26"/>
    <property type="match status" value="1"/>
</dbReference>
<evidence type="ECO:0000256" key="1">
    <source>
        <dbReference type="SAM" id="MobiDB-lite"/>
    </source>
</evidence>
<name>A0A919DP07_9ACTN</name>
<dbReference type="Pfam" id="PF13340">
    <property type="entry name" value="DUF4096"/>
    <property type="match status" value="1"/>
</dbReference>
<organism evidence="4 5">
    <name type="scientific">Streptomyces capitiformicae</name>
    <dbReference type="NCBI Taxonomy" id="2014920"/>
    <lineage>
        <taxon>Bacteria</taxon>
        <taxon>Bacillati</taxon>
        <taxon>Actinomycetota</taxon>
        <taxon>Actinomycetes</taxon>
        <taxon>Kitasatosporales</taxon>
        <taxon>Streptomycetaceae</taxon>
        <taxon>Streptomyces</taxon>
    </lineage>
</organism>
<evidence type="ECO:0000313" key="5">
    <source>
        <dbReference type="Proteomes" id="UP000603227"/>
    </source>
</evidence>
<reference evidence="4" key="1">
    <citation type="journal article" date="2014" name="Int. J. Syst. Evol. Microbiol.">
        <title>Complete genome sequence of Corynebacterium casei LMG S-19264T (=DSM 44701T), isolated from a smear-ripened cheese.</title>
        <authorList>
            <consortium name="US DOE Joint Genome Institute (JGI-PGF)"/>
            <person name="Walter F."/>
            <person name="Albersmeier A."/>
            <person name="Kalinowski J."/>
            <person name="Ruckert C."/>
        </authorList>
    </citation>
    <scope>NUCLEOTIDE SEQUENCE</scope>
    <source>
        <strain evidence="4">CGMCC 4.7403</strain>
    </source>
</reference>
<dbReference type="PANTHER" id="PTHR30007:SF0">
    <property type="entry name" value="TRANSPOSASE"/>
    <property type="match status" value="1"/>
</dbReference>
<evidence type="ECO:0000313" key="4">
    <source>
        <dbReference type="EMBL" id="GHE64766.1"/>
    </source>
</evidence>
<gene>
    <name evidence="4" type="ORF">GCM10017771_88390</name>
</gene>
<evidence type="ECO:0000259" key="3">
    <source>
        <dbReference type="Pfam" id="PF13443"/>
    </source>
</evidence>
<dbReference type="Proteomes" id="UP000603227">
    <property type="component" value="Unassembled WGS sequence"/>
</dbReference>
<comment type="caution">
    <text evidence="4">The sequence shown here is derived from an EMBL/GenBank/DDBJ whole genome shotgun (WGS) entry which is preliminary data.</text>
</comment>
<keyword evidence="5" id="KW-1185">Reference proteome</keyword>
<evidence type="ECO:0000259" key="2">
    <source>
        <dbReference type="Pfam" id="PF13340"/>
    </source>
</evidence>
<sequence>MSERKPYPSDLSDEQWSLIEPVITAWKDRHRSVSGHQGAYDMREIVNAILYQGRTGCQWAYLPHDLPQKSATYYYFAAWRDDGTDQVIQRDLWRPTEVLAAFQQVGFNPSLSKVAALWGGKPVTVRLDDLDLMCAALDCTVADLLQAEPVTDAQAAQDSGQLAVGAEGREPGPARPIPRTRHGGGPSSLPPS</sequence>
<protein>
    <recommendedName>
        <fullName evidence="6">Transposase</fullName>
    </recommendedName>
</protein>